<name>A0A8H6I6R1_9AGAR</name>
<keyword evidence="1 4" id="KW-0808">Transferase</keyword>
<feature type="transmembrane region" description="Helical" evidence="2">
    <location>
        <begin position="76"/>
        <end position="96"/>
    </location>
</feature>
<evidence type="ECO:0000313" key="4">
    <source>
        <dbReference type="EMBL" id="KAF6758513.1"/>
    </source>
</evidence>
<evidence type="ECO:0000313" key="5">
    <source>
        <dbReference type="Proteomes" id="UP000521943"/>
    </source>
</evidence>
<evidence type="ECO:0000256" key="2">
    <source>
        <dbReference type="SAM" id="Phobius"/>
    </source>
</evidence>
<sequence length="274" mass="30312">MVQIPDKHPIIVRNFREGDTEALRKLFVLCNTGDGSPLEEILKSNLKDPISLICYSVFALGQYLLVPALVNSQGASMRAILGALLSFAGIGLFILVRRYIRKAMMEYCEKAFRTDLKDVNEYYGEGNFWIAEEVRQDSDGTHSGSSQIAGYVGLDYNSKAALEDSTRSTAELRRMGVSPLCRRRGVGGMLLRALISSAKAKSKDATLIEPKSDRLEGGGCRRIVLSTSDFQPPAIALYRKYGWVVEKSVVRRPLGVFFSALNLRYLALSLDTAT</sequence>
<keyword evidence="2" id="KW-0812">Transmembrane</keyword>
<dbReference type="SUPFAM" id="SSF55729">
    <property type="entry name" value="Acyl-CoA N-acyltransferases (Nat)"/>
    <property type="match status" value="1"/>
</dbReference>
<gene>
    <name evidence="4" type="ORF">DFP72DRAFT_1167367</name>
</gene>
<dbReference type="Proteomes" id="UP000521943">
    <property type="component" value="Unassembled WGS sequence"/>
</dbReference>
<dbReference type="PROSITE" id="PS51186">
    <property type="entry name" value="GNAT"/>
    <property type="match status" value="1"/>
</dbReference>
<keyword evidence="4" id="KW-0012">Acyltransferase</keyword>
<dbReference type="Pfam" id="PF13508">
    <property type="entry name" value="Acetyltransf_7"/>
    <property type="match status" value="1"/>
</dbReference>
<dbReference type="PANTHER" id="PTHR13947:SF37">
    <property type="entry name" value="LD18367P"/>
    <property type="match status" value="1"/>
</dbReference>
<dbReference type="InterPro" id="IPR000182">
    <property type="entry name" value="GNAT_dom"/>
</dbReference>
<dbReference type="GO" id="GO:0008080">
    <property type="term" value="F:N-acetyltransferase activity"/>
    <property type="evidence" value="ECO:0007669"/>
    <property type="project" value="InterPro"/>
</dbReference>
<feature type="domain" description="N-acetyltransferase" evidence="3">
    <location>
        <begin position="94"/>
        <end position="268"/>
    </location>
</feature>
<accession>A0A8H6I6R1</accession>
<keyword evidence="2" id="KW-0472">Membrane</keyword>
<dbReference type="CDD" id="cd04301">
    <property type="entry name" value="NAT_SF"/>
    <property type="match status" value="1"/>
</dbReference>
<keyword evidence="2" id="KW-1133">Transmembrane helix</keyword>
<feature type="transmembrane region" description="Helical" evidence="2">
    <location>
        <begin position="52"/>
        <end position="70"/>
    </location>
</feature>
<evidence type="ECO:0000259" key="3">
    <source>
        <dbReference type="PROSITE" id="PS51186"/>
    </source>
</evidence>
<protein>
    <submittedName>
        <fullName evidence="4">Acyl-CoA N-acyltransferase</fullName>
    </submittedName>
</protein>
<dbReference type="InterPro" id="IPR050769">
    <property type="entry name" value="NAT_camello-type"/>
</dbReference>
<dbReference type="AlphaFoldDB" id="A0A8H6I6R1"/>
<dbReference type="OrthoDB" id="41532at2759"/>
<organism evidence="4 5">
    <name type="scientific">Ephemerocybe angulata</name>
    <dbReference type="NCBI Taxonomy" id="980116"/>
    <lineage>
        <taxon>Eukaryota</taxon>
        <taxon>Fungi</taxon>
        <taxon>Dikarya</taxon>
        <taxon>Basidiomycota</taxon>
        <taxon>Agaricomycotina</taxon>
        <taxon>Agaricomycetes</taxon>
        <taxon>Agaricomycetidae</taxon>
        <taxon>Agaricales</taxon>
        <taxon>Agaricineae</taxon>
        <taxon>Psathyrellaceae</taxon>
        <taxon>Ephemerocybe</taxon>
    </lineage>
</organism>
<dbReference type="PANTHER" id="PTHR13947">
    <property type="entry name" value="GNAT FAMILY N-ACETYLTRANSFERASE"/>
    <property type="match status" value="1"/>
</dbReference>
<dbReference type="EMBL" id="JACGCI010000018">
    <property type="protein sequence ID" value="KAF6758513.1"/>
    <property type="molecule type" value="Genomic_DNA"/>
</dbReference>
<reference evidence="4 5" key="1">
    <citation type="submission" date="2020-07" db="EMBL/GenBank/DDBJ databases">
        <title>Comparative genomics of pyrophilous fungi reveals a link between fire events and developmental genes.</title>
        <authorList>
            <consortium name="DOE Joint Genome Institute"/>
            <person name="Steindorff A.S."/>
            <person name="Carver A."/>
            <person name="Calhoun S."/>
            <person name="Stillman K."/>
            <person name="Liu H."/>
            <person name="Lipzen A."/>
            <person name="Pangilinan J."/>
            <person name="Labutti K."/>
            <person name="Bruns T.D."/>
            <person name="Grigoriev I.V."/>
        </authorList>
    </citation>
    <scope>NUCLEOTIDE SEQUENCE [LARGE SCALE GENOMIC DNA]</scope>
    <source>
        <strain evidence="4 5">CBS 144469</strain>
    </source>
</reference>
<dbReference type="InterPro" id="IPR016181">
    <property type="entry name" value="Acyl_CoA_acyltransferase"/>
</dbReference>
<evidence type="ECO:0000256" key="1">
    <source>
        <dbReference type="ARBA" id="ARBA00022679"/>
    </source>
</evidence>
<keyword evidence="5" id="KW-1185">Reference proteome</keyword>
<proteinExistence type="predicted"/>
<dbReference type="Gene3D" id="3.40.630.30">
    <property type="match status" value="1"/>
</dbReference>
<comment type="caution">
    <text evidence="4">The sequence shown here is derived from an EMBL/GenBank/DDBJ whole genome shotgun (WGS) entry which is preliminary data.</text>
</comment>